<dbReference type="InterPro" id="IPR056884">
    <property type="entry name" value="NPHP3-like_N"/>
</dbReference>
<name>A0A428RNU7_9HYPO</name>
<reference evidence="4 5" key="1">
    <citation type="submission" date="2017-06" db="EMBL/GenBank/DDBJ databases">
        <title>Comparative genomic analysis of Ambrosia Fusariam Clade fungi.</title>
        <authorList>
            <person name="Stajich J.E."/>
            <person name="Carrillo J."/>
            <person name="Kijimoto T."/>
            <person name="Eskalen A."/>
            <person name="O'Donnell K."/>
            <person name="Kasson M."/>
        </authorList>
    </citation>
    <scope>NUCLEOTIDE SEQUENCE [LARGE SCALE GENOMIC DNA]</scope>
    <source>
        <strain evidence="4 5">NRRL62579</strain>
    </source>
</reference>
<keyword evidence="5" id="KW-1185">Reference proteome</keyword>
<dbReference type="Pfam" id="PF24883">
    <property type="entry name" value="NPHP3_N"/>
    <property type="match status" value="1"/>
</dbReference>
<accession>A0A428RNU7</accession>
<protein>
    <recommendedName>
        <fullName evidence="3">NACHT domain-containing protein</fullName>
    </recommendedName>
</protein>
<dbReference type="InterPro" id="IPR027417">
    <property type="entry name" value="P-loop_NTPase"/>
</dbReference>
<evidence type="ECO:0000313" key="5">
    <source>
        <dbReference type="Proteomes" id="UP000287144"/>
    </source>
</evidence>
<dbReference type="PANTHER" id="PTHR10039">
    <property type="entry name" value="AMELOGENIN"/>
    <property type="match status" value="1"/>
</dbReference>
<dbReference type="Gene3D" id="3.40.50.300">
    <property type="entry name" value="P-loop containing nucleotide triphosphate hydrolases"/>
    <property type="match status" value="1"/>
</dbReference>
<dbReference type="PANTHER" id="PTHR10039:SF14">
    <property type="entry name" value="NACHT DOMAIN-CONTAINING PROTEIN"/>
    <property type="match status" value="1"/>
</dbReference>
<dbReference type="InterPro" id="IPR007111">
    <property type="entry name" value="NACHT_NTPase"/>
</dbReference>
<evidence type="ECO:0000256" key="2">
    <source>
        <dbReference type="SAM" id="MobiDB-lite"/>
    </source>
</evidence>
<keyword evidence="1" id="KW-0677">Repeat</keyword>
<evidence type="ECO:0000256" key="1">
    <source>
        <dbReference type="ARBA" id="ARBA00022737"/>
    </source>
</evidence>
<feature type="domain" description="NACHT" evidence="3">
    <location>
        <begin position="308"/>
        <end position="457"/>
    </location>
</feature>
<comment type="caution">
    <text evidence="4">The sequence shown here is derived from an EMBL/GenBank/DDBJ whole genome shotgun (WGS) entry which is preliminary data.</text>
</comment>
<dbReference type="PROSITE" id="PS50837">
    <property type="entry name" value="NACHT"/>
    <property type="match status" value="1"/>
</dbReference>
<feature type="compositionally biased region" description="Polar residues" evidence="2">
    <location>
        <begin position="907"/>
        <end position="923"/>
    </location>
</feature>
<evidence type="ECO:0000259" key="3">
    <source>
        <dbReference type="PROSITE" id="PS50837"/>
    </source>
</evidence>
<dbReference type="SUPFAM" id="SSF52540">
    <property type="entry name" value="P-loop containing nucleoside triphosphate hydrolases"/>
    <property type="match status" value="1"/>
</dbReference>
<proteinExistence type="predicted"/>
<evidence type="ECO:0000313" key="4">
    <source>
        <dbReference type="EMBL" id="RSL79211.1"/>
    </source>
</evidence>
<dbReference type="Pfam" id="PF24809">
    <property type="entry name" value="DUF7708"/>
    <property type="match status" value="1"/>
</dbReference>
<dbReference type="Proteomes" id="UP000287144">
    <property type="component" value="Unassembled WGS sequence"/>
</dbReference>
<gene>
    <name evidence="4" type="ORF">CEP52_017550</name>
</gene>
<dbReference type="EMBL" id="NKCK01000627">
    <property type="protein sequence ID" value="RSL79211.1"/>
    <property type="molecule type" value="Genomic_DNA"/>
</dbReference>
<dbReference type="AlphaFoldDB" id="A0A428RNU7"/>
<dbReference type="InterPro" id="IPR056125">
    <property type="entry name" value="DUF7708"/>
</dbReference>
<feature type="region of interest" description="Disordered" evidence="2">
    <location>
        <begin position="902"/>
        <end position="936"/>
    </location>
</feature>
<sequence>MTHAYQALRFAITTGIFQDTSSVPQKLSSDLQSPKMPLKPAISALARQTLKTAYDELDRTITPGDKHDFGNTTLQHVRKAALDIENQLAARGSLRNTSRLMPLFQGLEHYSEVVKILCNGTPYLSWVWAPITLILRIACEYVEAFEKIIKGHASIAESLKRFEILSDAFIREPEFQRTLAVFYADILKFHKHAYKFVRRSGWQLIFLTSWGRFERKFNNILEDLKQHGDLIDKEANARNVAEAKKMREDIRSANQFEAIASWLKINESDQLAIFDSISSEVAEHQGTCAWISKNPKVRSWFQRKPDTPALWLQGSAGTGKSVLCTQLVNFMKASDMFVIHHFCTYVYASSTAYDQILKSLILQLVRKDGDLVAHVYEAHVLEKKSPTTTALEQLFQTLLTIMSDQPSQEDYAWVIIDGLDECEQDKQVRLIGLINKVTAKPSLPGTTVCKVLIASRSPSNALQSLRRKQIVSLTEEKASLQGAIGQYVGERLRSLDTRLRQLDIGQTEVGEIQAVIVTKADGMFLYARLVMDYLASNIFYNGDEIKQSVNQLPKKLAEFYDKILTQILVQLDSRSIDRIRCILGWVAFAKRPLQKLEFLSAVTFSPGDPGVDRLVPQYILDICGTLIEERRNSTLAFIHISVKEYLQGSSSNMVIEKQEALHEHGVAAITCLLSGLRLFRNEFHEQERLLRVVKGLHGFHVYATEYWTEYLLSHAAGTDGSTIASPTPLITLACQLADEMENSKRLAPLEQYPTLHKHVGRALRARSLKNLEARILEGYGTTRASTTLQPQSERRFARLDLNVLDLTLRIPWWPRELMLLRAAHSHNHKNDQIFPWMTPESDGDDQRQSIDLQPWLFPPIQTEPMEPSRNTREQSIITLSSGSENQYHRTLGMSAFEQQLHERSPPQMKTANGPSGASPGDQESPSHWRPEDPSAESVPFRAMVDLSVEEMDLRGELFHEYLYKNYTDGTVKLCEVGGCGGLWSLFGG</sequence>
<organism evidence="4 5">
    <name type="scientific">Fusarium oligoseptatum</name>
    <dbReference type="NCBI Taxonomy" id="2604345"/>
    <lineage>
        <taxon>Eukaryota</taxon>
        <taxon>Fungi</taxon>
        <taxon>Dikarya</taxon>
        <taxon>Ascomycota</taxon>
        <taxon>Pezizomycotina</taxon>
        <taxon>Sordariomycetes</taxon>
        <taxon>Hypocreomycetidae</taxon>
        <taxon>Hypocreales</taxon>
        <taxon>Nectriaceae</taxon>
        <taxon>Fusarium</taxon>
        <taxon>Fusarium solani species complex</taxon>
    </lineage>
</organism>